<name>A0A0F8ZSF6_9ZZZZ</name>
<gene>
    <name evidence="1" type="ORF">LCGC14_2659370</name>
</gene>
<organism evidence="1">
    <name type="scientific">marine sediment metagenome</name>
    <dbReference type="NCBI Taxonomy" id="412755"/>
    <lineage>
        <taxon>unclassified sequences</taxon>
        <taxon>metagenomes</taxon>
        <taxon>ecological metagenomes</taxon>
    </lineage>
</organism>
<accession>A0A0F8ZSF6</accession>
<feature type="non-terminal residue" evidence="1">
    <location>
        <position position="108"/>
    </location>
</feature>
<protein>
    <submittedName>
        <fullName evidence="1">Uncharacterized protein</fullName>
    </submittedName>
</protein>
<reference evidence="1" key="1">
    <citation type="journal article" date="2015" name="Nature">
        <title>Complex archaea that bridge the gap between prokaryotes and eukaryotes.</title>
        <authorList>
            <person name="Spang A."/>
            <person name="Saw J.H."/>
            <person name="Jorgensen S.L."/>
            <person name="Zaremba-Niedzwiedzka K."/>
            <person name="Martijn J."/>
            <person name="Lind A.E."/>
            <person name="van Eijk R."/>
            <person name="Schleper C."/>
            <person name="Guy L."/>
            <person name="Ettema T.J."/>
        </authorList>
    </citation>
    <scope>NUCLEOTIDE SEQUENCE</scope>
</reference>
<dbReference type="AlphaFoldDB" id="A0A0F8ZSF6"/>
<sequence length="108" mass="11910">MLKYLSTLFIIVALTTAAYAGSKVRLDKPDQTSVGTSTYEVSSVKFRWDASPTITDNEAYVNIDLRGEGGIRMVDILTGDDAVAFLADLDAANVPIKNLRKWVLQWLV</sequence>
<comment type="caution">
    <text evidence="1">The sequence shown here is derived from an EMBL/GenBank/DDBJ whole genome shotgun (WGS) entry which is preliminary data.</text>
</comment>
<evidence type="ECO:0000313" key="1">
    <source>
        <dbReference type="EMBL" id="KKK96778.1"/>
    </source>
</evidence>
<dbReference type="EMBL" id="LAZR01046333">
    <property type="protein sequence ID" value="KKK96778.1"/>
    <property type="molecule type" value="Genomic_DNA"/>
</dbReference>
<proteinExistence type="predicted"/>